<dbReference type="Gene3D" id="1.25.40.10">
    <property type="entry name" value="Tetratricopeptide repeat domain"/>
    <property type="match status" value="3"/>
</dbReference>
<feature type="transmembrane region" description="Helical" evidence="4">
    <location>
        <begin position="20"/>
        <end position="41"/>
    </location>
</feature>
<evidence type="ECO:0000256" key="3">
    <source>
        <dbReference type="PROSITE-ProRule" id="PRU00339"/>
    </source>
</evidence>
<dbReference type="PANTHER" id="PTHR45586:SF1">
    <property type="entry name" value="LIPOPOLYSACCHARIDE ASSEMBLY PROTEIN B"/>
    <property type="match status" value="1"/>
</dbReference>
<name>A0A432MK65_9BACT</name>
<dbReference type="Proteomes" id="UP000280296">
    <property type="component" value="Unassembled WGS sequence"/>
</dbReference>
<keyword evidence="1" id="KW-0677">Repeat</keyword>
<keyword evidence="4" id="KW-1133">Transmembrane helix</keyword>
<reference evidence="5 6" key="1">
    <citation type="submission" date="2018-12" db="EMBL/GenBank/DDBJ databases">
        <authorList>
            <person name="Toschakov S.V."/>
        </authorList>
    </citation>
    <scope>NUCLEOTIDE SEQUENCE [LARGE SCALE GENOMIC DNA]</scope>
    <source>
        <strain evidence="5 6">GM2012</strain>
    </source>
</reference>
<dbReference type="EMBL" id="RYZH01000019">
    <property type="protein sequence ID" value="RUL87575.1"/>
    <property type="molecule type" value="Genomic_DNA"/>
</dbReference>
<keyword evidence="2 3" id="KW-0802">TPR repeat</keyword>
<sequence length="416" mass="45412">MSTDPGGHRASGASRPSGWARAAGVAAVALALVAGGGWWWWDGRADRHLERALRFLEDGRPESAAAWLAVPEADPRTEDRALLLRARVALMRGRPGDAIGPLDRIPEGGPLGAEVAFLKGEVLRATGNLPDAIAWFRRSLRRRPDDPDCLRSLAAASYDLGDLETVLQALQDLTRVLPGDSAAWRTLGLVRMELPDAGEQAMIEAVSAYRTSLGIDPHQPAVRLELADLLARQGAYSEALDQLDACRGRVPEADRLALLARISWERGDRSATASILDEARSHRLEHPELFALAGLLAQAEGRNDEAEGWFDLAVASAPFDFRRYVQRATFLRTLGRLDEADRDARRADELKQALLAMSSLNAEAAARPLDPDVRCRLGLLCEQLGKPQLAASWYRAALSCDPNHSDARSLLAELRR</sequence>
<comment type="caution">
    <text evidence="5">The sequence shown here is derived from an EMBL/GenBank/DDBJ whole genome shotgun (WGS) entry which is preliminary data.</text>
</comment>
<dbReference type="AlphaFoldDB" id="A0A432MK65"/>
<dbReference type="PROSITE" id="PS50005">
    <property type="entry name" value="TPR"/>
    <property type="match status" value="1"/>
</dbReference>
<evidence type="ECO:0000313" key="5">
    <source>
        <dbReference type="EMBL" id="RUL87575.1"/>
    </source>
</evidence>
<keyword evidence="4" id="KW-0472">Membrane</keyword>
<dbReference type="RefSeq" id="WP_126725463.1">
    <property type="nucleotide sequence ID" value="NZ_RYZH01000019.1"/>
</dbReference>
<feature type="repeat" description="TPR" evidence="3">
    <location>
        <begin position="113"/>
        <end position="146"/>
    </location>
</feature>
<keyword evidence="4" id="KW-0812">Transmembrane</keyword>
<dbReference type="SMART" id="SM00028">
    <property type="entry name" value="TPR"/>
    <property type="match status" value="6"/>
</dbReference>
<protein>
    <submittedName>
        <fullName evidence="5">Tetratricopeptide repeat protein</fullName>
    </submittedName>
</protein>
<dbReference type="InterPro" id="IPR011990">
    <property type="entry name" value="TPR-like_helical_dom_sf"/>
</dbReference>
<dbReference type="SUPFAM" id="SSF48452">
    <property type="entry name" value="TPR-like"/>
    <property type="match status" value="2"/>
</dbReference>
<dbReference type="OrthoDB" id="251479at2"/>
<dbReference type="PANTHER" id="PTHR45586">
    <property type="entry name" value="TPR REPEAT-CONTAINING PROTEIN PA4667"/>
    <property type="match status" value="1"/>
</dbReference>
<organism evidence="5 6">
    <name type="scientific">Tautonia sociabilis</name>
    <dbReference type="NCBI Taxonomy" id="2080755"/>
    <lineage>
        <taxon>Bacteria</taxon>
        <taxon>Pseudomonadati</taxon>
        <taxon>Planctomycetota</taxon>
        <taxon>Planctomycetia</taxon>
        <taxon>Isosphaerales</taxon>
        <taxon>Isosphaeraceae</taxon>
        <taxon>Tautonia</taxon>
    </lineage>
</organism>
<evidence type="ECO:0000313" key="6">
    <source>
        <dbReference type="Proteomes" id="UP000280296"/>
    </source>
</evidence>
<evidence type="ECO:0000256" key="1">
    <source>
        <dbReference type="ARBA" id="ARBA00022737"/>
    </source>
</evidence>
<dbReference type="InterPro" id="IPR051012">
    <property type="entry name" value="CellSynth/LPSAsmb/PSIAsmb"/>
</dbReference>
<evidence type="ECO:0000256" key="2">
    <source>
        <dbReference type="ARBA" id="ARBA00022803"/>
    </source>
</evidence>
<keyword evidence="6" id="KW-1185">Reference proteome</keyword>
<evidence type="ECO:0000256" key="4">
    <source>
        <dbReference type="SAM" id="Phobius"/>
    </source>
</evidence>
<proteinExistence type="predicted"/>
<dbReference type="Pfam" id="PF13432">
    <property type="entry name" value="TPR_16"/>
    <property type="match status" value="2"/>
</dbReference>
<gene>
    <name evidence="5" type="ORF">TsocGM_11230</name>
</gene>
<dbReference type="Pfam" id="PF14559">
    <property type="entry name" value="TPR_19"/>
    <property type="match status" value="1"/>
</dbReference>
<accession>A0A432MK65</accession>
<reference evidence="5 6" key="2">
    <citation type="submission" date="2019-01" db="EMBL/GenBank/DDBJ databases">
        <title>Tautonia sociabilis, a novel thermotolerant planctomycete of Isosphaeraceae family, isolated from a 4000 m deep subterranean habitat.</title>
        <authorList>
            <person name="Kovaleva O.L."/>
            <person name="Elcheninov A.G."/>
            <person name="Van Heerden E."/>
            <person name="Toshchakov S.V."/>
            <person name="Novikov A."/>
            <person name="Bonch-Osmolovskaya E.A."/>
            <person name="Kublanov I.V."/>
        </authorList>
    </citation>
    <scope>NUCLEOTIDE SEQUENCE [LARGE SCALE GENOMIC DNA]</scope>
    <source>
        <strain evidence="5 6">GM2012</strain>
    </source>
</reference>
<dbReference type="InterPro" id="IPR019734">
    <property type="entry name" value="TPR_rpt"/>
</dbReference>